<dbReference type="EMBL" id="KN832887">
    <property type="protein sequence ID" value="KIM95457.1"/>
    <property type="molecule type" value="Genomic_DNA"/>
</dbReference>
<protein>
    <submittedName>
        <fullName evidence="1">Uncharacterized protein</fullName>
    </submittedName>
</protein>
<reference evidence="2" key="2">
    <citation type="submission" date="2015-01" db="EMBL/GenBank/DDBJ databases">
        <title>Evolutionary Origins and Diversification of the Mycorrhizal Mutualists.</title>
        <authorList>
            <consortium name="DOE Joint Genome Institute"/>
            <consortium name="Mycorrhizal Genomics Consortium"/>
            <person name="Kohler A."/>
            <person name="Kuo A."/>
            <person name="Nagy L.G."/>
            <person name="Floudas D."/>
            <person name="Copeland A."/>
            <person name="Barry K.W."/>
            <person name="Cichocki N."/>
            <person name="Veneault-Fourrey C."/>
            <person name="LaButti K."/>
            <person name="Lindquist E.A."/>
            <person name="Lipzen A."/>
            <person name="Lundell T."/>
            <person name="Morin E."/>
            <person name="Murat C."/>
            <person name="Riley R."/>
            <person name="Ohm R."/>
            <person name="Sun H."/>
            <person name="Tunlid A."/>
            <person name="Henrissat B."/>
            <person name="Grigoriev I.V."/>
            <person name="Hibbett D.S."/>
            <person name="Martin F."/>
        </authorList>
    </citation>
    <scope>NUCLEOTIDE SEQUENCE [LARGE SCALE GENOMIC DNA]</scope>
    <source>
        <strain evidence="2">Zn</strain>
    </source>
</reference>
<reference evidence="1 2" key="1">
    <citation type="submission" date="2014-04" db="EMBL/GenBank/DDBJ databases">
        <authorList>
            <consortium name="DOE Joint Genome Institute"/>
            <person name="Kuo A."/>
            <person name="Martino E."/>
            <person name="Perotto S."/>
            <person name="Kohler A."/>
            <person name="Nagy L.G."/>
            <person name="Floudas D."/>
            <person name="Copeland A."/>
            <person name="Barry K.W."/>
            <person name="Cichocki N."/>
            <person name="Veneault-Fourrey C."/>
            <person name="LaButti K."/>
            <person name="Lindquist E.A."/>
            <person name="Lipzen A."/>
            <person name="Lundell T."/>
            <person name="Morin E."/>
            <person name="Murat C."/>
            <person name="Sun H."/>
            <person name="Tunlid A."/>
            <person name="Henrissat B."/>
            <person name="Grigoriev I.V."/>
            <person name="Hibbett D.S."/>
            <person name="Martin F."/>
            <person name="Nordberg H.P."/>
            <person name="Cantor M.N."/>
            <person name="Hua S.X."/>
        </authorList>
    </citation>
    <scope>NUCLEOTIDE SEQUENCE [LARGE SCALE GENOMIC DNA]</scope>
    <source>
        <strain evidence="1 2">Zn</strain>
    </source>
</reference>
<dbReference type="InParanoid" id="A0A0C3D0M0"/>
<gene>
    <name evidence="1" type="ORF">OIDMADRAFT_59923</name>
</gene>
<organism evidence="1 2">
    <name type="scientific">Oidiodendron maius (strain Zn)</name>
    <dbReference type="NCBI Taxonomy" id="913774"/>
    <lineage>
        <taxon>Eukaryota</taxon>
        <taxon>Fungi</taxon>
        <taxon>Dikarya</taxon>
        <taxon>Ascomycota</taxon>
        <taxon>Pezizomycotina</taxon>
        <taxon>Leotiomycetes</taxon>
        <taxon>Leotiomycetes incertae sedis</taxon>
        <taxon>Myxotrichaceae</taxon>
        <taxon>Oidiodendron</taxon>
    </lineage>
</organism>
<dbReference type="AlphaFoldDB" id="A0A0C3D0M0"/>
<accession>A0A0C3D0M0</accession>
<dbReference type="Proteomes" id="UP000054321">
    <property type="component" value="Unassembled WGS sequence"/>
</dbReference>
<dbReference type="OrthoDB" id="3564599at2759"/>
<sequence length="153" mass="16803">MGDYILQSLCADPTSYYPFQAQREASEQSRVPRRQISRDSNPYVHLVIAIQGHWVAVQVTISPFVLNTLSSRPSCDASLAAIAKATQAQRARSRAQSSKSLTLATGQSAGITLQASARWINPQTLAPNNARKSRNAYSKLLLHPRAQLQRADT</sequence>
<evidence type="ECO:0000313" key="1">
    <source>
        <dbReference type="EMBL" id="KIM95457.1"/>
    </source>
</evidence>
<name>A0A0C3D0M0_OIDMZ</name>
<proteinExistence type="predicted"/>
<dbReference type="HOGENOM" id="CLU_1713833_0_0_1"/>
<keyword evidence="2" id="KW-1185">Reference proteome</keyword>
<evidence type="ECO:0000313" key="2">
    <source>
        <dbReference type="Proteomes" id="UP000054321"/>
    </source>
</evidence>